<dbReference type="CDD" id="cd11020">
    <property type="entry name" value="CuRO_1_CuNIR"/>
    <property type="match status" value="1"/>
</dbReference>
<dbReference type="SUPFAM" id="SSF49503">
    <property type="entry name" value="Cupredoxins"/>
    <property type="match status" value="2"/>
</dbReference>
<protein>
    <recommendedName>
        <fullName evidence="8">Nitrite reductase, copper-containing</fullName>
    </recommendedName>
</protein>
<comment type="caution">
    <text evidence="6">The sequence shown here is derived from an EMBL/GenBank/DDBJ whole genome shotgun (WGS) entry which is preliminary data.</text>
</comment>
<evidence type="ECO:0000256" key="1">
    <source>
        <dbReference type="ARBA" id="ARBA00022723"/>
    </source>
</evidence>
<accession>A0A1F8EEN3</accession>
<dbReference type="FunFam" id="2.60.40.420:FF:000093">
    <property type="entry name" value="Copper-containing nitrite reductase"/>
    <property type="match status" value="1"/>
</dbReference>
<evidence type="ECO:0008006" key="8">
    <source>
        <dbReference type="Google" id="ProtNLM"/>
    </source>
</evidence>
<dbReference type="InterPro" id="IPR011706">
    <property type="entry name" value="Cu-oxidase_C"/>
</dbReference>
<dbReference type="PANTHER" id="PTHR11709:SF394">
    <property type="entry name" value="FI03373P-RELATED"/>
    <property type="match status" value="1"/>
</dbReference>
<name>A0A1F8EEN3_9BACT</name>
<dbReference type="Proteomes" id="UP000177594">
    <property type="component" value="Unassembled WGS sequence"/>
</dbReference>
<evidence type="ECO:0000313" key="7">
    <source>
        <dbReference type="Proteomes" id="UP000177594"/>
    </source>
</evidence>
<dbReference type="Pfam" id="PF07731">
    <property type="entry name" value="Cu-oxidase_2"/>
    <property type="match status" value="1"/>
</dbReference>
<dbReference type="Gene3D" id="2.60.40.420">
    <property type="entry name" value="Cupredoxins - blue copper proteins"/>
    <property type="match status" value="2"/>
</dbReference>
<gene>
    <name evidence="6" type="ORF">A2817_03770</name>
</gene>
<sequence>MKFLLSPFILTLGVVLGGAFVLFFLFGAGPTSSVDQDQHMVMSLDVADISPKADVLPLPMAVERRDGENKKVIVNLKATQVVASLADGTTYEYWTYNNQVPGPFIRVMEGDDVEISLSHEHAHAMNTNESEHSFGLSSFMPLALADSGQDDGHTMDVETAEHMAAGHGEHSIDLHAVLGPGGGAGLTRVKPNETKTFQFKAVRPGIYIYHCASPHIPSHIANGMYGLILVEPKGGLPTVDQEFYIVQGEFYTTGRVGEKGHQELDKDKLLAERPEYIVFNGRTGALTGERALKAKVGDKVRIFFGVSGQLPSNFHVIGEIFDKLYPEGDIISSPHRNVQTTLVPAGGAAMVEFTVEVPGKYLLVDHALTRAVDRGALGELVVTGRERPDIIKQIK</sequence>
<evidence type="ECO:0000259" key="5">
    <source>
        <dbReference type="Pfam" id="PF07732"/>
    </source>
</evidence>
<dbReference type="InterPro" id="IPR011707">
    <property type="entry name" value="Cu-oxidase-like_N"/>
</dbReference>
<evidence type="ECO:0000256" key="3">
    <source>
        <dbReference type="ARBA" id="ARBA00023008"/>
    </source>
</evidence>
<dbReference type="GO" id="GO:0005507">
    <property type="term" value="F:copper ion binding"/>
    <property type="evidence" value="ECO:0007669"/>
    <property type="project" value="InterPro"/>
</dbReference>
<dbReference type="AlphaFoldDB" id="A0A1F8EEN3"/>
<dbReference type="CDD" id="cd04208">
    <property type="entry name" value="CuRO_2_CuNIR"/>
    <property type="match status" value="1"/>
</dbReference>
<keyword evidence="3" id="KW-0186">Copper</keyword>
<dbReference type="PANTHER" id="PTHR11709">
    <property type="entry name" value="MULTI-COPPER OXIDASE"/>
    <property type="match status" value="1"/>
</dbReference>
<dbReference type="InterPro" id="IPR045087">
    <property type="entry name" value="Cu-oxidase_fam"/>
</dbReference>
<evidence type="ECO:0000259" key="4">
    <source>
        <dbReference type="Pfam" id="PF07731"/>
    </source>
</evidence>
<feature type="domain" description="Plastocyanin-like" evidence="4">
    <location>
        <begin position="187"/>
        <end position="233"/>
    </location>
</feature>
<dbReference type="Pfam" id="PF07732">
    <property type="entry name" value="Cu-oxidase_3"/>
    <property type="match status" value="1"/>
</dbReference>
<dbReference type="EMBL" id="MGIZ01000036">
    <property type="protein sequence ID" value="OGM98568.1"/>
    <property type="molecule type" value="Genomic_DNA"/>
</dbReference>
<reference evidence="6 7" key="1">
    <citation type="journal article" date="2016" name="Nat. Commun.">
        <title>Thousands of microbial genomes shed light on interconnected biogeochemical processes in an aquifer system.</title>
        <authorList>
            <person name="Anantharaman K."/>
            <person name="Brown C.T."/>
            <person name="Hug L.A."/>
            <person name="Sharon I."/>
            <person name="Castelle C.J."/>
            <person name="Probst A.J."/>
            <person name="Thomas B.C."/>
            <person name="Singh A."/>
            <person name="Wilkins M.J."/>
            <person name="Karaoz U."/>
            <person name="Brodie E.L."/>
            <person name="Williams K.H."/>
            <person name="Hubbard S.S."/>
            <person name="Banfield J.F."/>
        </authorList>
    </citation>
    <scope>NUCLEOTIDE SEQUENCE [LARGE SCALE GENOMIC DNA]</scope>
</reference>
<dbReference type="InterPro" id="IPR008972">
    <property type="entry name" value="Cupredoxin"/>
</dbReference>
<organism evidence="6 7">
    <name type="scientific">Candidatus Yanofskybacteria bacterium RIFCSPHIGHO2_01_FULL_39_8b</name>
    <dbReference type="NCBI Taxonomy" id="1802659"/>
    <lineage>
        <taxon>Bacteria</taxon>
        <taxon>Candidatus Yanofskyibacteriota</taxon>
    </lineage>
</organism>
<feature type="domain" description="Plastocyanin-like" evidence="5">
    <location>
        <begin position="80"/>
        <end position="118"/>
    </location>
</feature>
<proteinExistence type="predicted"/>
<keyword evidence="2" id="KW-0560">Oxidoreductase</keyword>
<keyword evidence="1" id="KW-0479">Metal-binding</keyword>
<evidence type="ECO:0000313" key="6">
    <source>
        <dbReference type="EMBL" id="OGM98568.1"/>
    </source>
</evidence>
<dbReference type="GO" id="GO:0016491">
    <property type="term" value="F:oxidoreductase activity"/>
    <property type="evidence" value="ECO:0007669"/>
    <property type="project" value="UniProtKB-KW"/>
</dbReference>
<evidence type="ECO:0000256" key="2">
    <source>
        <dbReference type="ARBA" id="ARBA00023002"/>
    </source>
</evidence>